<feature type="domain" description="Ionotropic glutamate receptor C-terminal" evidence="7">
    <location>
        <begin position="63"/>
        <end position="279"/>
    </location>
</feature>
<dbReference type="CDD" id="cd13624">
    <property type="entry name" value="PBP2_Arg_Lys_His"/>
    <property type="match status" value="1"/>
</dbReference>
<dbReference type="PANTHER" id="PTHR35936">
    <property type="entry name" value="MEMBRANE-BOUND LYTIC MUREIN TRANSGLYCOSYLASE F"/>
    <property type="match status" value="1"/>
</dbReference>
<dbReference type="EMBL" id="JAUSTO010000004">
    <property type="protein sequence ID" value="MDQ0152091.1"/>
    <property type="molecule type" value="Genomic_DNA"/>
</dbReference>
<dbReference type="InterPro" id="IPR001638">
    <property type="entry name" value="Solute-binding_3/MltF_N"/>
</dbReference>
<evidence type="ECO:0000259" key="7">
    <source>
        <dbReference type="SMART" id="SM00079"/>
    </source>
</evidence>
<sequence>MNKKIFGMALAAVMAAALTACGGSGAATTAAAADTQAATTQAAETEAGSAAEKAELKTVSEGKLVMSTNAEFPPYEYHDADGIVGIDVDICTAIAEKLGLELEIEDIAFDAIIPEVVSGKADIGAAGMTVTEDRKKNVDFSDTYAKATQVIILKEDSTVTGPDDLKGKVIGVQQGTTGDIYVTDDFGEDSVERYAKGMEAVQALSQSKVDAVIIDGETAKQYLKQVEGLKILDESYTDEEYAIAVQKGNTAMVEAINGALAELKAEGKLDEIVAKYIKAE</sequence>
<dbReference type="RefSeq" id="WP_307253391.1">
    <property type="nucleotide sequence ID" value="NZ_JAUSTO010000004.1"/>
</dbReference>
<evidence type="ECO:0000256" key="5">
    <source>
        <dbReference type="SAM" id="SignalP"/>
    </source>
</evidence>
<evidence type="ECO:0000313" key="9">
    <source>
        <dbReference type="Proteomes" id="UP001241537"/>
    </source>
</evidence>
<evidence type="ECO:0000256" key="2">
    <source>
        <dbReference type="ARBA" id="ARBA00010333"/>
    </source>
</evidence>
<dbReference type="InterPro" id="IPR018313">
    <property type="entry name" value="SBP_3_CS"/>
</dbReference>
<feature type="domain" description="Solute-binding protein family 3/N-terminal" evidence="6">
    <location>
        <begin position="63"/>
        <end position="280"/>
    </location>
</feature>
<keyword evidence="9" id="KW-1185">Reference proteome</keyword>
<dbReference type="SUPFAM" id="SSF53850">
    <property type="entry name" value="Periplasmic binding protein-like II"/>
    <property type="match status" value="1"/>
</dbReference>
<dbReference type="PANTHER" id="PTHR35936:SF17">
    <property type="entry name" value="ARGININE-BINDING EXTRACELLULAR PROTEIN ARTP"/>
    <property type="match status" value="1"/>
</dbReference>
<dbReference type="InterPro" id="IPR001320">
    <property type="entry name" value="Iontro_rcpt_C"/>
</dbReference>
<comment type="caution">
    <text evidence="8">The sequence shown here is derived from an EMBL/GenBank/DDBJ whole genome shotgun (WGS) entry which is preliminary data.</text>
</comment>
<dbReference type="Pfam" id="PF00497">
    <property type="entry name" value="SBP_bac_3"/>
    <property type="match status" value="1"/>
</dbReference>
<evidence type="ECO:0000259" key="6">
    <source>
        <dbReference type="SMART" id="SM00062"/>
    </source>
</evidence>
<feature type="chain" id="PRO_5042213991" evidence="5">
    <location>
        <begin position="27"/>
        <end position="280"/>
    </location>
</feature>
<evidence type="ECO:0000256" key="1">
    <source>
        <dbReference type="ARBA" id="ARBA00004196"/>
    </source>
</evidence>
<dbReference type="GO" id="GO:0030313">
    <property type="term" value="C:cell envelope"/>
    <property type="evidence" value="ECO:0007669"/>
    <property type="project" value="UniProtKB-SubCell"/>
</dbReference>
<organism evidence="8 9">
    <name type="scientific">Moryella indoligenes</name>
    <dbReference type="NCBI Taxonomy" id="371674"/>
    <lineage>
        <taxon>Bacteria</taxon>
        <taxon>Bacillati</taxon>
        <taxon>Bacillota</taxon>
        <taxon>Clostridia</taxon>
        <taxon>Lachnospirales</taxon>
        <taxon>Lachnospiraceae</taxon>
        <taxon>Moryella</taxon>
    </lineage>
</organism>
<dbReference type="PROSITE" id="PS51257">
    <property type="entry name" value="PROKAR_LIPOPROTEIN"/>
    <property type="match status" value="1"/>
</dbReference>
<evidence type="ECO:0000256" key="4">
    <source>
        <dbReference type="RuleBase" id="RU003744"/>
    </source>
</evidence>
<evidence type="ECO:0000256" key="3">
    <source>
        <dbReference type="ARBA" id="ARBA00022729"/>
    </source>
</evidence>
<dbReference type="GO" id="GO:0015276">
    <property type="term" value="F:ligand-gated monoatomic ion channel activity"/>
    <property type="evidence" value="ECO:0007669"/>
    <property type="project" value="InterPro"/>
</dbReference>
<dbReference type="Proteomes" id="UP001241537">
    <property type="component" value="Unassembled WGS sequence"/>
</dbReference>
<proteinExistence type="inferred from homology"/>
<dbReference type="Gene3D" id="3.40.190.10">
    <property type="entry name" value="Periplasmic binding protein-like II"/>
    <property type="match status" value="2"/>
</dbReference>
<dbReference type="PROSITE" id="PS01039">
    <property type="entry name" value="SBP_BACTERIAL_3"/>
    <property type="match status" value="1"/>
</dbReference>
<name>A0AAE3V9C0_9FIRM</name>
<dbReference type="GO" id="GO:0016020">
    <property type="term" value="C:membrane"/>
    <property type="evidence" value="ECO:0007669"/>
    <property type="project" value="InterPro"/>
</dbReference>
<comment type="similarity">
    <text evidence="2 4">Belongs to the bacterial solute-binding protein 3 family.</text>
</comment>
<comment type="subcellular location">
    <subcellularLocation>
        <location evidence="1">Cell envelope</location>
    </subcellularLocation>
</comment>
<evidence type="ECO:0000313" key="8">
    <source>
        <dbReference type="EMBL" id="MDQ0152091.1"/>
    </source>
</evidence>
<dbReference type="AlphaFoldDB" id="A0AAE3V9C0"/>
<dbReference type="SMART" id="SM00079">
    <property type="entry name" value="PBPe"/>
    <property type="match status" value="1"/>
</dbReference>
<feature type="signal peptide" evidence="5">
    <location>
        <begin position="1"/>
        <end position="26"/>
    </location>
</feature>
<reference evidence="8" key="1">
    <citation type="submission" date="2023-07" db="EMBL/GenBank/DDBJ databases">
        <title>Genomic Encyclopedia of Type Strains, Phase IV (KMG-IV): sequencing the most valuable type-strain genomes for metagenomic binning, comparative biology and taxonomic classification.</title>
        <authorList>
            <person name="Goeker M."/>
        </authorList>
    </citation>
    <scope>NUCLEOTIDE SEQUENCE</scope>
    <source>
        <strain evidence="8">DSM 19659</strain>
    </source>
</reference>
<accession>A0AAE3V9C0</accession>
<protein>
    <submittedName>
        <fullName evidence="8">Polar amino acid transport system substrate-binding protein</fullName>
    </submittedName>
</protein>
<dbReference type="SMART" id="SM00062">
    <property type="entry name" value="PBPb"/>
    <property type="match status" value="1"/>
</dbReference>
<keyword evidence="3 5" id="KW-0732">Signal</keyword>
<gene>
    <name evidence="8" type="ORF">J2S20_000776</name>
</gene>